<dbReference type="EC" id="7.1.1.1" evidence="3"/>
<dbReference type="NCBIfam" id="NF006942">
    <property type="entry name" value="PRK09424.1"/>
    <property type="match status" value="1"/>
</dbReference>
<dbReference type="GO" id="GO:0016491">
    <property type="term" value="F:oxidoreductase activity"/>
    <property type="evidence" value="ECO:0007669"/>
    <property type="project" value="UniProtKB-KW"/>
</dbReference>
<dbReference type="SUPFAM" id="SSF52283">
    <property type="entry name" value="Formate/glycerate dehydrogenase catalytic domain-like"/>
    <property type="match status" value="1"/>
</dbReference>
<dbReference type="FunFam" id="3.40.50.720:FF:000188">
    <property type="entry name" value="NAD(P) transhydrogenase alpha subunit 1"/>
    <property type="match status" value="1"/>
</dbReference>
<dbReference type="SMART" id="SM01002">
    <property type="entry name" value="AlaDh_PNT_C"/>
    <property type="match status" value="1"/>
</dbReference>
<evidence type="ECO:0000256" key="12">
    <source>
        <dbReference type="SAM" id="MobiDB-lite"/>
    </source>
</evidence>
<dbReference type="GO" id="GO:0006740">
    <property type="term" value="P:NADPH regeneration"/>
    <property type="evidence" value="ECO:0007669"/>
    <property type="project" value="TreeGrafter"/>
</dbReference>
<keyword evidence="6" id="KW-1278">Translocase</keyword>
<dbReference type="GO" id="GO:0008750">
    <property type="term" value="F:proton-translocating NAD(P)+ transhydrogenase activity"/>
    <property type="evidence" value="ECO:0007669"/>
    <property type="project" value="UniProtKB-EC"/>
</dbReference>
<keyword evidence="7" id="KW-0520">NAD</keyword>
<protein>
    <recommendedName>
        <fullName evidence="9">NAD(P) transhydrogenase subunit alpha part 1</fullName>
        <ecNumber evidence="3">7.1.1.1</ecNumber>
    </recommendedName>
    <alternativeName>
        <fullName evidence="11">Nicotinamide nucleotide transhydrogenase subunit alpha 1</fullName>
    </alternativeName>
    <alternativeName>
        <fullName evidence="10">Pyridine nucleotide transhydrogenase subunit alpha 1</fullName>
    </alternativeName>
</protein>
<dbReference type="InterPro" id="IPR007698">
    <property type="entry name" value="AlaDH/PNT_NAD(H)-bd"/>
</dbReference>
<comment type="similarity">
    <text evidence="2">Belongs to the AlaDH/PNT family.</text>
</comment>
<evidence type="ECO:0000256" key="9">
    <source>
        <dbReference type="ARBA" id="ARBA00071353"/>
    </source>
</evidence>
<keyword evidence="4" id="KW-0547">Nucleotide-binding</keyword>
<evidence type="ECO:0000313" key="15">
    <source>
        <dbReference type="EMBL" id="CAA9523078.1"/>
    </source>
</evidence>
<keyword evidence="15" id="KW-0560">Oxidoreductase</keyword>
<dbReference type="PROSITE" id="PS00837">
    <property type="entry name" value="ALADH_PNT_2"/>
    <property type="match status" value="1"/>
</dbReference>
<evidence type="ECO:0000256" key="5">
    <source>
        <dbReference type="ARBA" id="ARBA00022857"/>
    </source>
</evidence>
<dbReference type="Pfam" id="PF01262">
    <property type="entry name" value="AlaDh_PNT_C"/>
    <property type="match status" value="1"/>
</dbReference>
<dbReference type="GO" id="GO:0005886">
    <property type="term" value="C:plasma membrane"/>
    <property type="evidence" value="ECO:0007669"/>
    <property type="project" value="TreeGrafter"/>
</dbReference>
<evidence type="ECO:0000256" key="3">
    <source>
        <dbReference type="ARBA" id="ARBA00012943"/>
    </source>
</evidence>
<evidence type="ECO:0000256" key="6">
    <source>
        <dbReference type="ARBA" id="ARBA00022967"/>
    </source>
</evidence>
<dbReference type="InterPro" id="IPR026255">
    <property type="entry name" value="NADP_transhyd_a"/>
</dbReference>
<feature type="region of interest" description="Disordered" evidence="12">
    <location>
        <begin position="391"/>
        <end position="456"/>
    </location>
</feature>
<feature type="compositionally biased region" description="Low complexity" evidence="12">
    <location>
        <begin position="435"/>
        <end position="456"/>
    </location>
</feature>
<reference evidence="15" key="1">
    <citation type="submission" date="2020-02" db="EMBL/GenBank/DDBJ databases">
        <authorList>
            <person name="Meier V. D."/>
        </authorList>
    </citation>
    <scope>NUCLEOTIDE SEQUENCE</scope>
    <source>
        <strain evidence="15">AVDCRST_MAG73</strain>
    </source>
</reference>
<organism evidence="15">
    <name type="scientific">uncultured Thermomicrobiales bacterium</name>
    <dbReference type="NCBI Taxonomy" id="1645740"/>
    <lineage>
        <taxon>Bacteria</taxon>
        <taxon>Pseudomonadati</taxon>
        <taxon>Thermomicrobiota</taxon>
        <taxon>Thermomicrobia</taxon>
        <taxon>Thermomicrobiales</taxon>
        <taxon>environmental samples</taxon>
    </lineage>
</organism>
<evidence type="ECO:0000259" key="14">
    <source>
        <dbReference type="SMART" id="SM01003"/>
    </source>
</evidence>
<dbReference type="GO" id="GO:0050661">
    <property type="term" value="F:NADP binding"/>
    <property type="evidence" value="ECO:0007669"/>
    <property type="project" value="TreeGrafter"/>
</dbReference>
<evidence type="ECO:0000256" key="7">
    <source>
        <dbReference type="ARBA" id="ARBA00023027"/>
    </source>
</evidence>
<dbReference type="InterPro" id="IPR036291">
    <property type="entry name" value="NAD(P)-bd_dom_sf"/>
</dbReference>
<feature type="compositionally biased region" description="Polar residues" evidence="12">
    <location>
        <begin position="422"/>
        <end position="431"/>
    </location>
</feature>
<feature type="domain" description="Alanine dehydrogenase/pyridine nucleotide transhydrogenase NAD(H)-binding" evidence="13">
    <location>
        <begin position="166"/>
        <end position="331"/>
    </location>
</feature>
<dbReference type="Gene3D" id="3.40.50.720">
    <property type="entry name" value="NAD(P)-binding Rossmann-like Domain"/>
    <property type="match status" value="2"/>
</dbReference>
<proteinExistence type="inferred from homology"/>
<dbReference type="InterPro" id="IPR008143">
    <property type="entry name" value="Ala_DH/PNT_CS2"/>
</dbReference>
<keyword evidence="5" id="KW-0521">NADP</keyword>
<comment type="catalytic activity">
    <reaction evidence="8">
        <text>NAD(+) + NADPH + H(+)(in) = NADH + NADP(+) + H(+)(out)</text>
        <dbReference type="Rhea" id="RHEA:47992"/>
        <dbReference type="ChEBI" id="CHEBI:15378"/>
        <dbReference type="ChEBI" id="CHEBI:57540"/>
        <dbReference type="ChEBI" id="CHEBI:57783"/>
        <dbReference type="ChEBI" id="CHEBI:57945"/>
        <dbReference type="ChEBI" id="CHEBI:58349"/>
        <dbReference type="EC" id="7.1.1.1"/>
    </reaction>
</comment>
<dbReference type="PIRSF" id="PIRSF000203">
    <property type="entry name" value="NADP_transhydrogenase_alpha"/>
    <property type="match status" value="1"/>
</dbReference>
<gene>
    <name evidence="15" type="ORF">AVDCRST_MAG73-289</name>
</gene>
<dbReference type="SUPFAM" id="SSF51735">
    <property type="entry name" value="NAD(P)-binding Rossmann-fold domains"/>
    <property type="match status" value="1"/>
</dbReference>
<dbReference type="InterPro" id="IPR007886">
    <property type="entry name" value="AlaDH/PNT_N"/>
</dbReference>
<name>A0A6J4TGV9_9BACT</name>
<evidence type="ECO:0000256" key="10">
    <source>
        <dbReference type="ARBA" id="ARBA00076996"/>
    </source>
</evidence>
<accession>A0A6J4TGV9</accession>
<sequence length="456" mass="46845">MAESAAETSPDPGAHGGRVTLAVAKETAANERRVALVPDAVAKLVAGGVAVTIEAGAGEASAYLDDAYQKAGATVVPDAAALVRGADVLLRVQKPEPAELDSLRPGAVLVAFLAPMMNTDSAQDLARRRITAFSMDAIPRTTRAQSMDALSSQSTVAGYKAVLLAADHLPRFFPMLTTAAGSITPAKVLVVGAGVAGLQAIATARRLGAVVEAYDTRPVVKEQVESLGARFVDIDIGTQDTQTAGGYAKEASPEVLKKQAEVLAERAARSDVVITTALIPGRPAPRLITAQTVSEMRHGSVIVDLAAETGGNCELTKPGEIVVEHGVTLIGTLNLPSQMPFHASQMYSKNVQNLLALFIKDGRLNLNFDDDIVKGTVITHDGEVVHEATRSRLGLGSLTPEPEPAPASPSTAEATPDPATSGDGTATSGSPPEQPAEAASVSGVGAAPTGATPAER</sequence>
<dbReference type="PANTHER" id="PTHR10160:SF19">
    <property type="entry name" value="PROTON-TRANSLOCATING NAD(P)(+) TRANSHYDROGENASE"/>
    <property type="match status" value="1"/>
</dbReference>
<dbReference type="SMART" id="SM01003">
    <property type="entry name" value="AlaDh_PNT_N"/>
    <property type="match status" value="1"/>
</dbReference>
<evidence type="ECO:0000256" key="2">
    <source>
        <dbReference type="ARBA" id="ARBA00005689"/>
    </source>
</evidence>
<dbReference type="CDD" id="cd05304">
    <property type="entry name" value="Rubrum_tdh"/>
    <property type="match status" value="1"/>
</dbReference>
<dbReference type="EMBL" id="CADCWE010000018">
    <property type="protein sequence ID" value="CAA9523078.1"/>
    <property type="molecule type" value="Genomic_DNA"/>
</dbReference>
<evidence type="ECO:0000256" key="4">
    <source>
        <dbReference type="ARBA" id="ARBA00022741"/>
    </source>
</evidence>
<evidence type="ECO:0000259" key="13">
    <source>
        <dbReference type="SMART" id="SM01002"/>
    </source>
</evidence>
<dbReference type="PANTHER" id="PTHR10160">
    <property type="entry name" value="NAD(P) TRANSHYDROGENASE"/>
    <property type="match status" value="1"/>
</dbReference>
<feature type="compositionally biased region" description="Low complexity" evidence="12">
    <location>
        <begin position="408"/>
        <end position="421"/>
    </location>
</feature>
<evidence type="ECO:0000256" key="11">
    <source>
        <dbReference type="ARBA" id="ARBA00084087"/>
    </source>
</evidence>
<dbReference type="AlphaFoldDB" id="A0A6J4TGV9"/>
<dbReference type="Pfam" id="PF05222">
    <property type="entry name" value="AlaDh_PNT_N"/>
    <property type="match status" value="1"/>
</dbReference>
<evidence type="ECO:0000256" key="1">
    <source>
        <dbReference type="ARBA" id="ARBA00003943"/>
    </source>
</evidence>
<evidence type="ECO:0000256" key="8">
    <source>
        <dbReference type="ARBA" id="ARBA00048202"/>
    </source>
</evidence>
<comment type="function">
    <text evidence="1">The transhydrogenation between NADH and NADP is coupled to respiration and ATP hydrolysis and functions as a proton pump across the membrane.</text>
</comment>
<feature type="domain" description="Alanine dehydrogenase/pyridine nucleotide transhydrogenase N-terminal" evidence="14">
    <location>
        <begin position="22"/>
        <end position="157"/>
    </location>
</feature>